<evidence type="ECO:0000256" key="5">
    <source>
        <dbReference type="ARBA" id="ARBA00023295"/>
    </source>
</evidence>
<name>A0A438J980_VITVI</name>
<comment type="catalytic activity">
    <reaction evidence="1">
        <text>Hydrolysis of (1-&gt;3)-beta-D-glucosidic linkages in (1-&gt;3)-beta-D-glucans.</text>
        <dbReference type="EC" id="3.2.1.39"/>
    </reaction>
</comment>
<keyword evidence="4 7" id="KW-0378">Hydrolase</keyword>
<evidence type="ECO:0000256" key="3">
    <source>
        <dbReference type="ARBA" id="ARBA00012780"/>
    </source>
</evidence>
<dbReference type="InterPro" id="IPR000490">
    <property type="entry name" value="Glyco_hydro_17"/>
</dbReference>
<dbReference type="PROSITE" id="PS00587">
    <property type="entry name" value="GLYCOSYL_HYDROL_F17"/>
    <property type="match status" value="1"/>
</dbReference>
<dbReference type="GO" id="GO:0005975">
    <property type="term" value="P:carbohydrate metabolic process"/>
    <property type="evidence" value="ECO:0007669"/>
    <property type="project" value="InterPro"/>
</dbReference>
<comment type="similarity">
    <text evidence="2 6">Belongs to the glycosyl hydrolase 17 family.</text>
</comment>
<evidence type="ECO:0000256" key="6">
    <source>
        <dbReference type="RuleBase" id="RU004335"/>
    </source>
</evidence>
<dbReference type="GO" id="GO:0042973">
    <property type="term" value="F:glucan endo-1,3-beta-D-glucosidase activity"/>
    <property type="evidence" value="ECO:0007669"/>
    <property type="project" value="UniProtKB-EC"/>
</dbReference>
<dbReference type="SUPFAM" id="SSF51445">
    <property type="entry name" value="(Trans)glycosidases"/>
    <property type="match status" value="1"/>
</dbReference>
<dbReference type="EC" id="3.2.1.39" evidence="3"/>
<dbReference type="Gene3D" id="3.20.20.80">
    <property type="entry name" value="Glycosidases"/>
    <property type="match status" value="1"/>
</dbReference>
<organism evidence="8 9">
    <name type="scientific">Vitis vinifera</name>
    <name type="common">Grape</name>
    <dbReference type="NCBI Taxonomy" id="29760"/>
    <lineage>
        <taxon>Eukaryota</taxon>
        <taxon>Viridiplantae</taxon>
        <taxon>Streptophyta</taxon>
        <taxon>Embryophyta</taxon>
        <taxon>Tracheophyta</taxon>
        <taxon>Spermatophyta</taxon>
        <taxon>Magnoliopsida</taxon>
        <taxon>eudicotyledons</taxon>
        <taxon>Gunneridae</taxon>
        <taxon>Pentapetalae</taxon>
        <taxon>rosids</taxon>
        <taxon>Vitales</taxon>
        <taxon>Vitaceae</taxon>
        <taxon>Viteae</taxon>
        <taxon>Vitis</taxon>
    </lineage>
</organism>
<comment type="caution">
    <text evidence="8">The sequence shown here is derived from an EMBL/GenBank/DDBJ whole genome shotgun (WGS) entry which is preliminary data.</text>
</comment>
<evidence type="ECO:0000313" key="8">
    <source>
        <dbReference type="EMBL" id="RVX05520.1"/>
    </source>
</evidence>
<sequence>MVDAFYSAMEKAGGSTVGVVLTESGWPSAGKGNGTTPEIAGTYNRNSWHISTPMGHQRGLMLR</sequence>
<protein>
    <recommendedName>
        <fullName evidence="3">glucan endo-1,3-beta-D-glucosidase</fullName>
        <ecNumber evidence="3">3.2.1.39</ecNumber>
    </recommendedName>
</protein>
<dbReference type="Pfam" id="PF00332">
    <property type="entry name" value="Glyco_hydro_17"/>
    <property type="match status" value="1"/>
</dbReference>
<proteinExistence type="inferred from homology"/>
<evidence type="ECO:0000256" key="1">
    <source>
        <dbReference type="ARBA" id="ARBA00000382"/>
    </source>
</evidence>
<evidence type="ECO:0000256" key="2">
    <source>
        <dbReference type="ARBA" id="ARBA00008773"/>
    </source>
</evidence>
<dbReference type="AlphaFoldDB" id="A0A438J980"/>
<dbReference type="InterPro" id="IPR017853">
    <property type="entry name" value="GH"/>
</dbReference>
<gene>
    <name evidence="8" type="primary">BG5_0</name>
    <name evidence="8" type="ORF">CK203_013511</name>
</gene>
<accession>A0A438J980</accession>
<reference evidence="8 9" key="1">
    <citation type="journal article" date="2018" name="PLoS Genet.">
        <title>Population sequencing reveals clonal diversity and ancestral inbreeding in the grapevine cultivar Chardonnay.</title>
        <authorList>
            <person name="Roach M.J."/>
            <person name="Johnson D.L."/>
            <person name="Bohlmann J."/>
            <person name="van Vuuren H.J."/>
            <person name="Jones S.J."/>
            <person name="Pretorius I.S."/>
            <person name="Schmidt S.A."/>
            <person name="Borneman A.R."/>
        </authorList>
    </citation>
    <scope>NUCLEOTIDE SEQUENCE [LARGE SCALE GENOMIC DNA]</scope>
    <source>
        <strain evidence="9">cv. Chardonnay</strain>
        <tissue evidence="8">Leaf</tissue>
    </source>
</reference>
<evidence type="ECO:0000256" key="7">
    <source>
        <dbReference type="RuleBase" id="RU004336"/>
    </source>
</evidence>
<evidence type="ECO:0000313" key="9">
    <source>
        <dbReference type="Proteomes" id="UP000288805"/>
    </source>
</evidence>
<evidence type="ECO:0000256" key="4">
    <source>
        <dbReference type="ARBA" id="ARBA00022801"/>
    </source>
</evidence>
<dbReference type="Proteomes" id="UP000288805">
    <property type="component" value="Unassembled WGS sequence"/>
</dbReference>
<dbReference type="EMBL" id="QGNW01000056">
    <property type="protein sequence ID" value="RVX05520.1"/>
    <property type="molecule type" value="Genomic_DNA"/>
</dbReference>
<keyword evidence="5 7" id="KW-0326">Glycosidase</keyword>